<proteinExistence type="predicted"/>
<dbReference type="AlphaFoldDB" id="A0A538SL70"/>
<comment type="caution">
    <text evidence="1">The sequence shown here is derived from an EMBL/GenBank/DDBJ whole genome shotgun (WGS) entry which is preliminary data.</text>
</comment>
<dbReference type="Gene3D" id="3.40.630.30">
    <property type="match status" value="1"/>
</dbReference>
<dbReference type="Proteomes" id="UP000319829">
    <property type="component" value="Unassembled WGS sequence"/>
</dbReference>
<sequence length="308" mass="33873">MEILRDTSAEWAACEQSLASAGVRLPLPHRAGWTLARPGVESLCVALRAPDGRCTGAFGMHATASRALPGFRLLRVERFGEAMPCATWPAAVDALAGVVHREPRVLRVSVEVFSRDGETRARLGELLAHAGFTRAATARNGSMTLTVDLRPNENELLNSFSKSARQAIKSVAKRPVKVCSIDDRRLGDRLEALSRETRARTGARYEALWDWTGVIELSRRLPDAARLVGLFRTDRQGPDELLGFAWGWWNGQSATYFAGASSRPDGFRGPCRRDFELQTFFQQRDGRSCGRLGPRASPLASALRGARE</sequence>
<dbReference type="SUPFAM" id="SSF55729">
    <property type="entry name" value="Acyl-CoA N-acyltransferases (Nat)"/>
    <property type="match status" value="1"/>
</dbReference>
<dbReference type="GO" id="GO:0016740">
    <property type="term" value="F:transferase activity"/>
    <property type="evidence" value="ECO:0007669"/>
    <property type="project" value="UniProtKB-KW"/>
</dbReference>
<protein>
    <submittedName>
        <fullName evidence="1">Peptidoglycan bridge formation glycyltransferase FemA/FemB family protein</fullName>
    </submittedName>
</protein>
<keyword evidence="1" id="KW-0808">Transferase</keyword>
<dbReference type="EMBL" id="VBOU01000116">
    <property type="protein sequence ID" value="TMQ52109.1"/>
    <property type="molecule type" value="Genomic_DNA"/>
</dbReference>
<reference evidence="1 2" key="1">
    <citation type="journal article" date="2019" name="Nat. Microbiol.">
        <title>Mediterranean grassland soil C-N compound turnover is dependent on rainfall and depth, and is mediated by genomically divergent microorganisms.</title>
        <authorList>
            <person name="Diamond S."/>
            <person name="Andeer P.F."/>
            <person name="Li Z."/>
            <person name="Crits-Christoph A."/>
            <person name="Burstein D."/>
            <person name="Anantharaman K."/>
            <person name="Lane K.R."/>
            <person name="Thomas B.C."/>
            <person name="Pan C."/>
            <person name="Northen T.R."/>
            <person name="Banfield J.F."/>
        </authorList>
    </citation>
    <scope>NUCLEOTIDE SEQUENCE [LARGE SCALE GENOMIC DNA]</scope>
    <source>
        <strain evidence="1">WS_4</strain>
    </source>
</reference>
<evidence type="ECO:0000313" key="1">
    <source>
        <dbReference type="EMBL" id="TMQ52109.1"/>
    </source>
</evidence>
<name>A0A538SL70_UNCEI</name>
<accession>A0A538SL70</accession>
<organism evidence="1 2">
    <name type="scientific">Eiseniibacteriota bacterium</name>
    <dbReference type="NCBI Taxonomy" id="2212470"/>
    <lineage>
        <taxon>Bacteria</taxon>
        <taxon>Candidatus Eiseniibacteriota</taxon>
    </lineage>
</organism>
<evidence type="ECO:0000313" key="2">
    <source>
        <dbReference type="Proteomes" id="UP000319829"/>
    </source>
</evidence>
<dbReference type="InterPro" id="IPR016181">
    <property type="entry name" value="Acyl_CoA_acyltransferase"/>
</dbReference>
<gene>
    <name evidence="1" type="ORF">E6K74_12710</name>
</gene>